<dbReference type="InterPro" id="IPR036397">
    <property type="entry name" value="RNaseH_sf"/>
</dbReference>
<evidence type="ECO:0000313" key="2">
    <source>
        <dbReference type="Ensembl" id="ENSHHUP00000064653.1"/>
    </source>
</evidence>
<comment type="similarity">
    <text evidence="1">Belongs to the CAF1 family.</text>
</comment>
<accession>A0A4W5PR21</accession>
<dbReference type="PANTHER" id="PTHR15092">
    <property type="entry name" value="POLY A -SPECIFIC RIBONUCLEASE/TARGET OF EGR1, MEMBER 1"/>
    <property type="match status" value="1"/>
</dbReference>
<dbReference type="GO" id="GO:0000289">
    <property type="term" value="P:nuclear-transcribed mRNA poly(A) tail shortening"/>
    <property type="evidence" value="ECO:0007669"/>
    <property type="project" value="TreeGrafter"/>
</dbReference>
<reference evidence="2" key="2">
    <citation type="submission" date="2025-08" db="UniProtKB">
        <authorList>
            <consortium name="Ensembl"/>
        </authorList>
    </citation>
    <scope>IDENTIFICATION</scope>
</reference>
<dbReference type="GO" id="GO:0005634">
    <property type="term" value="C:nucleus"/>
    <property type="evidence" value="ECO:0007669"/>
    <property type="project" value="TreeGrafter"/>
</dbReference>
<dbReference type="SUPFAM" id="SSF53098">
    <property type="entry name" value="Ribonuclease H-like"/>
    <property type="match status" value="1"/>
</dbReference>
<dbReference type="GO" id="GO:1990431">
    <property type="term" value="P:priRNA 3'-end processing"/>
    <property type="evidence" value="ECO:0007669"/>
    <property type="project" value="TreeGrafter"/>
</dbReference>
<name>A0A4W5PR21_9TELE</name>
<evidence type="ECO:0000313" key="3">
    <source>
        <dbReference type="Proteomes" id="UP000314982"/>
    </source>
</evidence>
<dbReference type="GeneTree" id="ENSGT00940000153167"/>
<dbReference type="InterPro" id="IPR012337">
    <property type="entry name" value="RNaseH-like_sf"/>
</dbReference>
<dbReference type="GO" id="GO:0000175">
    <property type="term" value="F:3'-5'-RNA exonuclease activity"/>
    <property type="evidence" value="ECO:0007669"/>
    <property type="project" value="TreeGrafter"/>
</dbReference>
<dbReference type="GO" id="GO:0003723">
    <property type="term" value="F:RNA binding"/>
    <property type="evidence" value="ECO:0007669"/>
    <property type="project" value="TreeGrafter"/>
</dbReference>
<reference evidence="3" key="1">
    <citation type="submission" date="2018-06" db="EMBL/GenBank/DDBJ databases">
        <title>Genome assembly of Danube salmon.</title>
        <authorList>
            <person name="Macqueen D.J."/>
            <person name="Gundappa M.K."/>
        </authorList>
    </citation>
    <scope>NUCLEOTIDE SEQUENCE [LARGE SCALE GENOMIC DNA]</scope>
</reference>
<keyword evidence="3" id="KW-1185">Reference proteome</keyword>
<proteinExistence type="inferred from homology"/>
<organism evidence="2 3">
    <name type="scientific">Hucho hucho</name>
    <name type="common">huchen</name>
    <dbReference type="NCBI Taxonomy" id="62062"/>
    <lineage>
        <taxon>Eukaryota</taxon>
        <taxon>Metazoa</taxon>
        <taxon>Chordata</taxon>
        <taxon>Craniata</taxon>
        <taxon>Vertebrata</taxon>
        <taxon>Euteleostomi</taxon>
        <taxon>Actinopterygii</taxon>
        <taxon>Neopterygii</taxon>
        <taxon>Teleostei</taxon>
        <taxon>Protacanthopterygii</taxon>
        <taxon>Salmoniformes</taxon>
        <taxon>Salmonidae</taxon>
        <taxon>Salmoninae</taxon>
        <taxon>Hucho</taxon>
    </lineage>
</organism>
<reference evidence="2" key="3">
    <citation type="submission" date="2025-09" db="UniProtKB">
        <authorList>
            <consortium name="Ensembl"/>
        </authorList>
    </citation>
    <scope>IDENTIFICATION</scope>
</reference>
<dbReference type="Proteomes" id="UP000314982">
    <property type="component" value="Unassembled WGS sequence"/>
</dbReference>
<dbReference type="Gene3D" id="3.30.420.10">
    <property type="entry name" value="Ribonuclease H-like superfamily/Ribonuclease H"/>
    <property type="match status" value="1"/>
</dbReference>
<dbReference type="InterPro" id="IPR006941">
    <property type="entry name" value="RNase_CAF1"/>
</dbReference>
<dbReference type="Pfam" id="PF04857">
    <property type="entry name" value="CAF1"/>
    <property type="match status" value="1"/>
</dbReference>
<dbReference type="AlphaFoldDB" id="A0A4W5PR21"/>
<sequence>MLFEPFQELINITSLAELQKQLRESPFKSPKVVTAEGFPSYDTAQEQLHEAGYDAYITGLCFISMANYLGTTFNTVYRYCLCSLYYYYSYCYSNPTSLACASMAFSRLGNKVCSSPFFSSVVKDVNWLVGNGSPPLFDSHLSLRIVKCILPELFHEGLICHTPFESGVVRGDKHVLT</sequence>
<dbReference type="Ensembl" id="ENSHHUT00000066851.1">
    <property type="protein sequence ID" value="ENSHHUP00000064653.1"/>
    <property type="gene ID" value="ENSHHUG00000038181.1"/>
</dbReference>
<protein>
    <submittedName>
        <fullName evidence="2">Uncharacterized protein</fullName>
    </submittedName>
</protein>
<dbReference type="GO" id="GO:1990432">
    <property type="term" value="P:siRNA 3'-end processing"/>
    <property type="evidence" value="ECO:0007669"/>
    <property type="project" value="TreeGrafter"/>
</dbReference>
<dbReference type="PANTHER" id="PTHR15092:SF44">
    <property type="entry name" value="POLY(A)-SPECIFIC RIBONUCLEASE PARN"/>
    <property type="match status" value="1"/>
</dbReference>
<evidence type="ECO:0000256" key="1">
    <source>
        <dbReference type="ARBA" id="ARBA00008372"/>
    </source>
</evidence>
<dbReference type="InterPro" id="IPR051181">
    <property type="entry name" value="CAF1_poly(A)_ribonucleases"/>
</dbReference>